<evidence type="ECO:0000256" key="6">
    <source>
        <dbReference type="ARBA" id="ARBA00023136"/>
    </source>
</evidence>
<keyword evidence="4 8" id="KW-0769">Symport</keyword>
<keyword evidence="7" id="KW-0325">Glycoprotein</keyword>
<evidence type="ECO:0000256" key="2">
    <source>
        <dbReference type="ARBA" id="ARBA00022448"/>
    </source>
</evidence>
<protein>
    <recommendedName>
        <fullName evidence="8">Amino acid transporter</fullName>
    </recommendedName>
</protein>
<dbReference type="GO" id="GO:0015175">
    <property type="term" value="F:neutral L-amino acid transmembrane transporter activity"/>
    <property type="evidence" value="ECO:0007669"/>
    <property type="project" value="TreeGrafter"/>
</dbReference>
<dbReference type="PANTHER" id="PTHR11958:SF102">
    <property type="entry name" value="AMINO ACID TRANSPORTER"/>
    <property type="match status" value="1"/>
</dbReference>
<dbReference type="PRINTS" id="PR00173">
    <property type="entry name" value="EDTRNSPORT"/>
</dbReference>
<sequence>MASWSASRRGCQFRTKLRARSGWEKGKLIKFEPTVIYLTHALLYVQEKQYFSFPGELLMRMLKMLILPLITSSLMSGLATMDSKACGKMGVITITYYLWTTFMAVTVGIILVVSIHPGAAAQKDNYSVGKVVLSSADALLDLIRYFPFGIVFLIAGKILEMEDPSVIGQKLGLYVITVVSGLALHGVILLPLLFVLITKKNPFAFIQGILQALLIALATSSSSATLPITLKCLLENNGIDRRVARFVLPVGATINMDGTALYEAVAAIFIAQVNEYELDLGQIITISITASAASIGAAGIPQSGLVTMVIVLTSVGLPTEDITLIIAVDWALDRLRTMTNVLGDALAAGIIAHKKTLKESYFGELKSMWMIFMGSVVIKQKEKLKQPLALGHFPDRGTENPPVGHMSLDWGMTFLQWYLGI</sequence>
<dbReference type="PANTHER" id="PTHR11958">
    <property type="entry name" value="SODIUM/DICARBOXYLATE SYMPORTER-RELATED"/>
    <property type="match status" value="1"/>
</dbReference>
<dbReference type="GO" id="GO:0015501">
    <property type="term" value="F:glutamate:sodium symporter activity"/>
    <property type="evidence" value="ECO:0007669"/>
    <property type="project" value="TreeGrafter"/>
</dbReference>
<dbReference type="Gene3D" id="1.10.3860.10">
    <property type="entry name" value="Sodium:dicarboxylate symporter"/>
    <property type="match status" value="2"/>
</dbReference>
<proteinExistence type="inferred from homology"/>
<dbReference type="GO" id="GO:0005886">
    <property type="term" value="C:plasma membrane"/>
    <property type="evidence" value="ECO:0007669"/>
    <property type="project" value="TreeGrafter"/>
</dbReference>
<dbReference type="PROSITE" id="PS00713">
    <property type="entry name" value="NA_DICARBOXYL_SYMP_1"/>
    <property type="match status" value="1"/>
</dbReference>
<reference evidence="9" key="1">
    <citation type="submission" date="2025-08" db="UniProtKB">
        <authorList>
            <consortium name="Ensembl"/>
        </authorList>
    </citation>
    <scope>IDENTIFICATION</scope>
</reference>
<keyword evidence="6 8" id="KW-0472">Membrane</keyword>
<evidence type="ECO:0000256" key="4">
    <source>
        <dbReference type="ARBA" id="ARBA00022847"/>
    </source>
</evidence>
<dbReference type="InterPro" id="IPR050746">
    <property type="entry name" value="DAACS"/>
</dbReference>
<dbReference type="InterPro" id="IPR036458">
    <property type="entry name" value="Na:dicarbo_symporter_sf"/>
</dbReference>
<dbReference type="Ensembl" id="ENSSCAT00000001302.1">
    <property type="protein sequence ID" value="ENSSCAP00000001133.1"/>
    <property type="gene ID" value="ENSSCAG00000000890.1"/>
</dbReference>
<evidence type="ECO:0000256" key="3">
    <source>
        <dbReference type="ARBA" id="ARBA00022692"/>
    </source>
</evidence>
<evidence type="ECO:0000256" key="7">
    <source>
        <dbReference type="ARBA" id="ARBA00023180"/>
    </source>
</evidence>
<evidence type="ECO:0000313" key="9">
    <source>
        <dbReference type="Ensembl" id="ENSSCAP00000001133.1"/>
    </source>
</evidence>
<feature type="transmembrane region" description="Helical" evidence="8">
    <location>
        <begin position="209"/>
        <end position="234"/>
    </location>
</feature>
<dbReference type="SUPFAM" id="SSF118215">
    <property type="entry name" value="Proton glutamate symport protein"/>
    <property type="match status" value="1"/>
</dbReference>
<accession>A0A8C9L2R0</accession>
<dbReference type="AlphaFoldDB" id="A0A8C9L2R0"/>
<feature type="transmembrane region" description="Helical" evidence="8">
    <location>
        <begin position="57"/>
        <end position="79"/>
    </location>
</feature>
<feature type="transmembrane region" description="Helical" evidence="8">
    <location>
        <begin position="91"/>
        <end position="115"/>
    </location>
</feature>
<keyword evidence="5 8" id="KW-1133">Transmembrane helix</keyword>
<dbReference type="Pfam" id="PF00375">
    <property type="entry name" value="SDF"/>
    <property type="match status" value="2"/>
</dbReference>
<reference evidence="9" key="2">
    <citation type="submission" date="2025-09" db="UniProtKB">
        <authorList>
            <consortium name="Ensembl"/>
        </authorList>
    </citation>
    <scope>IDENTIFICATION</scope>
</reference>
<keyword evidence="10" id="KW-1185">Reference proteome</keyword>
<evidence type="ECO:0000256" key="1">
    <source>
        <dbReference type="ARBA" id="ARBA00004141"/>
    </source>
</evidence>
<comment type="similarity">
    <text evidence="8">Belongs to the dicarboxylate/amino acid:cation symporter (DAACS) (TC 2.A.23) family.</text>
</comment>
<dbReference type="InterPro" id="IPR018107">
    <property type="entry name" value="Na-dicarboxylate_symporter_CS"/>
</dbReference>
<dbReference type="GO" id="GO:0005313">
    <property type="term" value="F:L-glutamate transmembrane transporter activity"/>
    <property type="evidence" value="ECO:0007669"/>
    <property type="project" value="TreeGrafter"/>
</dbReference>
<comment type="subcellular location">
    <subcellularLocation>
        <location evidence="1 8">Membrane</location>
        <topology evidence="1 8">Multi-pass membrane protein</topology>
    </subcellularLocation>
</comment>
<keyword evidence="2 8" id="KW-0813">Transport</keyword>
<feature type="transmembrane region" description="Helical" evidence="8">
    <location>
        <begin position="142"/>
        <end position="159"/>
    </location>
</feature>
<organism evidence="9 10">
    <name type="scientific">Serinus canaria</name>
    <name type="common">Island canary</name>
    <name type="synonym">Fringilla canaria</name>
    <dbReference type="NCBI Taxonomy" id="9135"/>
    <lineage>
        <taxon>Eukaryota</taxon>
        <taxon>Metazoa</taxon>
        <taxon>Chordata</taxon>
        <taxon>Craniata</taxon>
        <taxon>Vertebrata</taxon>
        <taxon>Euteleostomi</taxon>
        <taxon>Archelosauria</taxon>
        <taxon>Archosauria</taxon>
        <taxon>Dinosauria</taxon>
        <taxon>Saurischia</taxon>
        <taxon>Theropoda</taxon>
        <taxon>Coelurosauria</taxon>
        <taxon>Aves</taxon>
        <taxon>Neognathae</taxon>
        <taxon>Neoaves</taxon>
        <taxon>Telluraves</taxon>
        <taxon>Australaves</taxon>
        <taxon>Passeriformes</taxon>
        <taxon>Passeroidea</taxon>
        <taxon>Fringillidae</taxon>
        <taxon>Carduelinae</taxon>
        <taxon>Serinus</taxon>
    </lineage>
</organism>
<keyword evidence="3 8" id="KW-0812">Transmembrane</keyword>
<evidence type="ECO:0000256" key="8">
    <source>
        <dbReference type="RuleBase" id="RU361216"/>
    </source>
</evidence>
<dbReference type="Proteomes" id="UP000694409">
    <property type="component" value="Unassembled WGS sequence"/>
</dbReference>
<dbReference type="InterPro" id="IPR001991">
    <property type="entry name" value="Na-dicarboxylate_symporter"/>
</dbReference>
<dbReference type="PROSITE" id="PS00714">
    <property type="entry name" value="NA_DICARBOXYL_SYMP_2"/>
    <property type="match status" value="1"/>
</dbReference>
<feature type="transmembrane region" description="Helical" evidence="8">
    <location>
        <begin position="171"/>
        <end position="197"/>
    </location>
</feature>
<evidence type="ECO:0000313" key="10">
    <source>
        <dbReference type="Proteomes" id="UP000694409"/>
    </source>
</evidence>
<name>A0A8C9L2R0_SERCA</name>
<evidence type="ECO:0000256" key="5">
    <source>
        <dbReference type="ARBA" id="ARBA00022989"/>
    </source>
</evidence>
<dbReference type="GeneTree" id="ENSGT00940000164644"/>